<dbReference type="AlphaFoldDB" id="A0A316W7G8"/>
<feature type="region of interest" description="Disordered" evidence="3">
    <location>
        <begin position="47"/>
        <end position="97"/>
    </location>
</feature>
<dbReference type="Gene3D" id="2.30.280.10">
    <property type="entry name" value="SRA-YDG"/>
    <property type="match status" value="1"/>
</dbReference>
<dbReference type="InParanoid" id="A0A316W7G8"/>
<gene>
    <name evidence="5" type="ORF">IE81DRAFT_339872</name>
</gene>
<keyword evidence="6" id="KW-1185">Reference proteome</keyword>
<comment type="subcellular location">
    <subcellularLocation>
        <location evidence="2">Nucleus</location>
    </subcellularLocation>
</comment>
<accession>A0A316W7G8</accession>
<feature type="region of interest" description="Disordered" evidence="3">
    <location>
        <begin position="268"/>
        <end position="338"/>
    </location>
</feature>
<name>A0A316W7G8_9BASI</name>
<dbReference type="Proteomes" id="UP000245783">
    <property type="component" value="Unassembled WGS sequence"/>
</dbReference>
<dbReference type="OrthoDB" id="2270193at2759"/>
<proteinExistence type="predicted"/>
<sequence>MDDINDSDLDAQRLANAAAIDSDTESLPGRQSIQACVNDLATKLGSAQSVKMPVERQSEQMNAPPPPRRSGRLQKQASKTHKQNHKQAAQTHKQNHKQFGHIPDVVVGSWWSDREECSEAAVHAPTDNVISGNPRKGCWSLILTTAHEVEEDEGDTFIFFGSEPIKPTGKKTHHQSLSHASIATLKKSVETAEPIRVVRGYQVQNCFAPLKGYSYSGLYSIKWSTMLRGPAGAVVHCFFFVRCEHQPSLPSYDRDSSPYPTLSPLQEEHAADADDENDDDDESIHSGPVRSQDPTYVANVPLPWNSHAGAALNTAPGLEPLPDSTLGLPPHTDRGHDDDADAAAVSQLLGDETSLRDLDNSITAASFTLKRAADEALQPTTGDDDKQVDDEVTGDDDKQVDDEVQLISVYRPEFDSASGRNRRMRLERQERRNQLSNGGAVQSSQALPSTSNQDGDDVEITMQRRLGQPRLAVWTGNGQPPIPSIQDLGDADAYASQRARRRRRTEPSPHIWLPNHPIFSYDDPFARLPTPPPGWDSAVEMTPPPGWDSAVEVTA</sequence>
<feature type="compositionally biased region" description="Acidic residues" evidence="3">
    <location>
        <begin position="386"/>
        <end position="402"/>
    </location>
</feature>
<feature type="region of interest" description="Disordered" evidence="3">
    <location>
        <begin position="430"/>
        <end position="455"/>
    </location>
</feature>
<feature type="region of interest" description="Disordered" evidence="3">
    <location>
        <begin position="531"/>
        <end position="555"/>
    </location>
</feature>
<dbReference type="PANTHER" id="PTHR14140">
    <property type="entry name" value="E3 UBIQUITIN-PROTEIN LIGASE UHRF-RELATED"/>
    <property type="match status" value="1"/>
</dbReference>
<dbReference type="PANTHER" id="PTHR14140:SF27">
    <property type="entry name" value="OS04G0289800 PROTEIN"/>
    <property type="match status" value="1"/>
</dbReference>
<dbReference type="InterPro" id="IPR036987">
    <property type="entry name" value="SRA-YDG_sf"/>
</dbReference>
<dbReference type="SUPFAM" id="SSF88697">
    <property type="entry name" value="PUA domain-like"/>
    <property type="match status" value="1"/>
</dbReference>
<evidence type="ECO:0000256" key="1">
    <source>
        <dbReference type="ARBA" id="ARBA00023242"/>
    </source>
</evidence>
<evidence type="ECO:0000313" key="5">
    <source>
        <dbReference type="EMBL" id="PWN44681.1"/>
    </source>
</evidence>
<feature type="compositionally biased region" description="Acidic residues" evidence="3">
    <location>
        <begin position="273"/>
        <end position="282"/>
    </location>
</feature>
<organism evidence="5 6">
    <name type="scientific">Ceraceosorus guamensis</name>
    <dbReference type="NCBI Taxonomy" id="1522189"/>
    <lineage>
        <taxon>Eukaryota</taxon>
        <taxon>Fungi</taxon>
        <taxon>Dikarya</taxon>
        <taxon>Basidiomycota</taxon>
        <taxon>Ustilaginomycotina</taxon>
        <taxon>Exobasidiomycetes</taxon>
        <taxon>Ceraceosorales</taxon>
        <taxon>Ceraceosoraceae</taxon>
        <taxon>Ceraceosorus</taxon>
    </lineage>
</organism>
<dbReference type="GO" id="GO:0016567">
    <property type="term" value="P:protein ubiquitination"/>
    <property type="evidence" value="ECO:0007669"/>
    <property type="project" value="TreeGrafter"/>
</dbReference>
<feature type="domain" description="YDG" evidence="4">
    <location>
        <begin position="100"/>
        <end position="242"/>
    </location>
</feature>
<reference evidence="5 6" key="1">
    <citation type="journal article" date="2018" name="Mol. Biol. Evol.">
        <title>Broad Genomic Sampling Reveals a Smut Pathogenic Ancestry of the Fungal Clade Ustilaginomycotina.</title>
        <authorList>
            <person name="Kijpornyongpan T."/>
            <person name="Mondo S.J."/>
            <person name="Barry K."/>
            <person name="Sandor L."/>
            <person name="Lee J."/>
            <person name="Lipzen A."/>
            <person name="Pangilinan J."/>
            <person name="LaButti K."/>
            <person name="Hainaut M."/>
            <person name="Henrissat B."/>
            <person name="Grigoriev I.V."/>
            <person name="Spatafora J.W."/>
            <person name="Aime M.C."/>
        </authorList>
    </citation>
    <scope>NUCLEOTIDE SEQUENCE [LARGE SCALE GENOMIC DNA]</scope>
    <source>
        <strain evidence="5 6">MCA 4658</strain>
    </source>
</reference>
<dbReference type="GO" id="GO:0044027">
    <property type="term" value="P:negative regulation of gene expression via chromosomal CpG island methylation"/>
    <property type="evidence" value="ECO:0007669"/>
    <property type="project" value="TreeGrafter"/>
</dbReference>
<evidence type="ECO:0000256" key="2">
    <source>
        <dbReference type="PROSITE-ProRule" id="PRU00358"/>
    </source>
</evidence>
<feature type="region of interest" description="Disordered" evidence="3">
    <location>
        <begin position="375"/>
        <end position="402"/>
    </location>
</feature>
<evidence type="ECO:0000256" key="3">
    <source>
        <dbReference type="SAM" id="MobiDB-lite"/>
    </source>
</evidence>
<dbReference type="Pfam" id="PF02182">
    <property type="entry name" value="SAD_SRA"/>
    <property type="match status" value="1"/>
</dbReference>
<dbReference type="STRING" id="1522189.A0A316W7G8"/>
<dbReference type="InterPro" id="IPR003105">
    <property type="entry name" value="SRA_YDG"/>
</dbReference>
<feature type="compositionally biased region" description="Polar residues" evidence="3">
    <location>
        <begin position="436"/>
        <end position="453"/>
    </location>
</feature>
<dbReference type="GO" id="GO:0005634">
    <property type="term" value="C:nucleus"/>
    <property type="evidence" value="ECO:0007669"/>
    <property type="project" value="UniProtKB-SubCell"/>
</dbReference>
<dbReference type="SMART" id="SM00466">
    <property type="entry name" value="SRA"/>
    <property type="match status" value="1"/>
</dbReference>
<dbReference type="GO" id="GO:0061630">
    <property type="term" value="F:ubiquitin protein ligase activity"/>
    <property type="evidence" value="ECO:0007669"/>
    <property type="project" value="TreeGrafter"/>
</dbReference>
<dbReference type="InterPro" id="IPR015947">
    <property type="entry name" value="PUA-like_sf"/>
</dbReference>
<dbReference type="EMBL" id="KZ819359">
    <property type="protein sequence ID" value="PWN44681.1"/>
    <property type="molecule type" value="Genomic_DNA"/>
</dbReference>
<evidence type="ECO:0000313" key="6">
    <source>
        <dbReference type="Proteomes" id="UP000245783"/>
    </source>
</evidence>
<keyword evidence="1 2" id="KW-0539">Nucleus</keyword>
<evidence type="ECO:0000259" key="4">
    <source>
        <dbReference type="PROSITE" id="PS51015"/>
    </source>
</evidence>
<protein>
    <recommendedName>
        <fullName evidence="4">YDG domain-containing protein</fullName>
    </recommendedName>
</protein>
<dbReference type="PROSITE" id="PS51015">
    <property type="entry name" value="YDG"/>
    <property type="match status" value="1"/>
</dbReference>
<dbReference type="RefSeq" id="XP_025371841.1">
    <property type="nucleotide sequence ID" value="XM_025515589.1"/>
</dbReference>
<dbReference type="InterPro" id="IPR045134">
    <property type="entry name" value="UHRF1/2-like"/>
</dbReference>
<dbReference type="GeneID" id="37037459"/>